<dbReference type="Pfam" id="PF07980">
    <property type="entry name" value="SusD_RagB"/>
    <property type="match status" value="1"/>
</dbReference>
<sequence>MKKIIIGMLAILTISISCKKSPLDISPDGRITLDAIFSDEKQTEAFLSTCYGNIPGYFYKYRFWAYLEGSTDNCTDADIGNESGTMNVSWISGALTPSFNPLEFGNGTASGMDGKANKYAQFWNGIYNANVFLSRLPTANVPIETNRNRFKGEAQLLRAFYYLELIKQYGALPIIDKPVSNTFDYTSLTRPTFQQCVDFIVSECDNVIANPQMPIRITLEGERGRFSKAVAYAIKSEALLYNASPLWNPSNDKAKWTAASTASQQALTALTAGNQYQLFPNYEQYFFSSADMSTTPVDKETIFEITSTNDGTFTIINAIAGQKGINKTGSTPTQELVDSYEMKATGLPAITGYSDDSHLNPIINTASGYDPNNPYVGRDPRFYASVWYNGAVHPNYNGASLALQIYKGGGQQLLKTPPNRQNTHSGYYLRKFLNPAIAVGTGSSARFKKYHLSEIYLNLAEAENEANGPTQIAYDAVNTVRARAGMPNLTPGLSQLDFQTRIRNERRVELFMEEHRFWDVRRWKILDKTDKLVTGTEIIKTGSTLAYNRFVVESRNAWQDKFRIFPLPLGEASIIPDFSKNQNPGW</sequence>
<evidence type="ECO:0000259" key="6">
    <source>
        <dbReference type="Pfam" id="PF07980"/>
    </source>
</evidence>
<name>A0A4R5MKH7_9SPHI</name>
<evidence type="ECO:0000256" key="2">
    <source>
        <dbReference type="ARBA" id="ARBA00006275"/>
    </source>
</evidence>
<evidence type="ECO:0000259" key="7">
    <source>
        <dbReference type="Pfam" id="PF14322"/>
    </source>
</evidence>
<dbReference type="InterPro" id="IPR012944">
    <property type="entry name" value="SusD_RagB_dom"/>
</dbReference>
<keyword evidence="5" id="KW-0998">Cell outer membrane</keyword>
<dbReference type="EMBL" id="SJCY01000005">
    <property type="protein sequence ID" value="TDG36174.1"/>
    <property type="molecule type" value="Genomic_DNA"/>
</dbReference>
<keyword evidence="4" id="KW-0472">Membrane</keyword>
<evidence type="ECO:0000256" key="4">
    <source>
        <dbReference type="ARBA" id="ARBA00023136"/>
    </source>
</evidence>
<dbReference type="Pfam" id="PF14322">
    <property type="entry name" value="SusD-like_3"/>
    <property type="match status" value="1"/>
</dbReference>
<proteinExistence type="inferred from homology"/>
<evidence type="ECO:0000313" key="8">
    <source>
        <dbReference type="EMBL" id="TDG36174.1"/>
    </source>
</evidence>
<dbReference type="OrthoDB" id="691231at2"/>
<evidence type="ECO:0000256" key="3">
    <source>
        <dbReference type="ARBA" id="ARBA00022729"/>
    </source>
</evidence>
<dbReference type="PROSITE" id="PS51257">
    <property type="entry name" value="PROKAR_LIPOPROTEIN"/>
    <property type="match status" value="1"/>
</dbReference>
<organism evidence="8 9">
    <name type="scientific">Pedobacter changchengzhani</name>
    <dbReference type="NCBI Taxonomy" id="2529274"/>
    <lineage>
        <taxon>Bacteria</taxon>
        <taxon>Pseudomonadati</taxon>
        <taxon>Bacteroidota</taxon>
        <taxon>Sphingobacteriia</taxon>
        <taxon>Sphingobacteriales</taxon>
        <taxon>Sphingobacteriaceae</taxon>
        <taxon>Pedobacter</taxon>
    </lineage>
</organism>
<keyword evidence="9" id="KW-1185">Reference proteome</keyword>
<dbReference type="AlphaFoldDB" id="A0A4R5MKH7"/>
<feature type="domain" description="SusD-like N-terminal" evidence="7">
    <location>
        <begin position="115"/>
        <end position="234"/>
    </location>
</feature>
<dbReference type="InterPro" id="IPR033985">
    <property type="entry name" value="SusD-like_N"/>
</dbReference>
<dbReference type="InterPro" id="IPR011990">
    <property type="entry name" value="TPR-like_helical_dom_sf"/>
</dbReference>
<evidence type="ECO:0000313" key="9">
    <source>
        <dbReference type="Proteomes" id="UP000295668"/>
    </source>
</evidence>
<dbReference type="Gene3D" id="1.25.40.390">
    <property type="match status" value="1"/>
</dbReference>
<dbReference type="GO" id="GO:0009279">
    <property type="term" value="C:cell outer membrane"/>
    <property type="evidence" value="ECO:0007669"/>
    <property type="project" value="UniProtKB-SubCell"/>
</dbReference>
<feature type="domain" description="RagB/SusD" evidence="6">
    <location>
        <begin position="321"/>
        <end position="586"/>
    </location>
</feature>
<reference evidence="8 9" key="1">
    <citation type="submission" date="2019-02" db="EMBL/GenBank/DDBJ databases">
        <title>Pedobacter sp. nov., a novel speices isolated from soil of pinguins habitat in Antarcitica.</title>
        <authorList>
            <person name="He R.-H."/>
        </authorList>
    </citation>
    <scope>NUCLEOTIDE SEQUENCE [LARGE SCALE GENOMIC DNA]</scope>
    <source>
        <strain evidence="8 9">E01020</strain>
    </source>
</reference>
<dbReference type="RefSeq" id="WP_133262420.1">
    <property type="nucleotide sequence ID" value="NZ_SJCY01000005.1"/>
</dbReference>
<accession>A0A4R5MKH7</accession>
<evidence type="ECO:0000256" key="5">
    <source>
        <dbReference type="ARBA" id="ARBA00023237"/>
    </source>
</evidence>
<protein>
    <submittedName>
        <fullName evidence="8">RagB/SusD family nutrient uptake outer membrane protein</fullName>
    </submittedName>
</protein>
<comment type="subcellular location">
    <subcellularLocation>
        <location evidence="1">Cell outer membrane</location>
    </subcellularLocation>
</comment>
<dbReference type="Proteomes" id="UP000295668">
    <property type="component" value="Unassembled WGS sequence"/>
</dbReference>
<comment type="caution">
    <text evidence="8">The sequence shown here is derived from an EMBL/GenBank/DDBJ whole genome shotgun (WGS) entry which is preliminary data.</text>
</comment>
<gene>
    <name evidence="8" type="ORF">EZJ43_09215</name>
</gene>
<comment type="similarity">
    <text evidence="2">Belongs to the SusD family.</text>
</comment>
<evidence type="ECO:0000256" key="1">
    <source>
        <dbReference type="ARBA" id="ARBA00004442"/>
    </source>
</evidence>
<dbReference type="SUPFAM" id="SSF48452">
    <property type="entry name" value="TPR-like"/>
    <property type="match status" value="1"/>
</dbReference>
<keyword evidence="3" id="KW-0732">Signal</keyword>